<dbReference type="Proteomes" id="UP000549009">
    <property type="component" value="Unassembled WGS sequence"/>
</dbReference>
<dbReference type="RefSeq" id="WP_184925880.1">
    <property type="nucleotide sequence ID" value="NZ_BMSQ01000025.1"/>
</dbReference>
<dbReference type="PROSITE" id="PS00630">
    <property type="entry name" value="IMP_2"/>
    <property type="match status" value="1"/>
</dbReference>
<evidence type="ECO:0000256" key="4">
    <source>
        <dbReference type="ARBA" id="ARBA00022723"/>
    </source>
</evidence>
<proteinExistence type="inferred from homology"/>
<evidence type="ECO:0000313" key="9">
    <source>
        <dbReference type="EMBL" id="MBB5108962.1"/>
    </source>
</evidence>
<dbReference type="SUPFAM" id="SSF56655">
    <property type="entry name" value="Carbohydrate phosphatase"/>
    <property type="match status" value="1"/>
</dbReference>
<evidence type="ECO:0000256" key="7">
    <source>
        <dbReference type="PIRSR" id="PIRSR600760-2"/>
    </source>
</evidence>
<dbReference type="PANTHER" id="PTHR20854:SF4">
    <property type="entry name" value="INOSITOL-1-MONOPHOSPHATASE-RELATED"/>
    <property type="match status" value="1"/>
</dbReference>
<organism evidence="9 10">
    <name type="scientific">Streptomyces spectabilis</name>
    <dbReference type="NCBI Taxonomy" id="68270"/>
    <lineage>
        <taxon>Bacteria</taxon>
        <taxon>Bacillati</taxon>
        <taxon>Actinomycetota</taxon>
        <taxon>Actinomycetes</taxon>
        <taxon>Kitasatosporales</taxon>
        <taxon>Streptomycetaceae</taxon>
        <taxon>Streptomyces</taxon>
    </lineage>
</organism>
<dbReference type="GO" id="GO:0046872">
    <property type="term" value="F:metal ion binding"/>
    <property type="evidence" value="ECO:0007669"/>
    <property type="project" value="UniProtKB-KW"/>
</dbReference>
<comment type="catalytic activity">
    <reaction evidence="1 8">
        <text>a myo-inositol phosphate + H2O = myo-inositol + phosphate</text>
        <dbReference type="Rhea" id="RHEA:24056"/>
        <dbReference type="ChEBI" id="CHEBI:15377"/>
        <dbReference type="ChEBI" id="CHEBI:17268"/>
        <dbReference type="ChEBI" id="CHEBI:43474"/>
        <dbReference type="ChEBI" id="CHEBI:84139"/>
        <dbReference type="EC" id="3.1.3.25"/>
    </reaction>
</comment>
<keyword evidence="10" id="KW-1185">Reference proteome</keyword>
<dbReference type="InterPro" id="IPR033942">
    <property type="entry name" value="IMPase"/>
</dbReference>
<feature type="binding site" evidence="7">
    <location>
        <position position="213"/>
    </location>
    <ligand>
        <name>Mg(2+)</name>
        <dbReference type="ChEBI" id="CHEBI:18420"/>
        <label>1</label>
        <note>catalytic</note>
    </ligand>
</feature>
<dbReference type="EC" id="3.1.3.25" evidence="8"/>
<evidence type="ECO:0000256" key="1">
    <source>
        <dbReference type="ARBA" id="ARBA00001033"/>
    </source>
</evidence>
<dbReference type="CDD" id="cd01639">
    <property type="entry name" value="IMPase"/>
    <property type="match status" value="1"/>
</dbReference>
<dbReference type="GO" id="GO:0006020">
    <property type="term" value="P:inositol metabolic process"/>
    <property type="evidence" value="ECO:0007669"/>
    <property type="project" value="TreeGrafter"/>
</dbReference>
<keyword evidence="6 7" id="KW-0460">Magnesium</keyword>
<feature type="binding site" evidence="7">
    <location>
        <position position="82"/>
    </location>
    <ligand>
        <name>Mg(2+)</name>
        <dbReference type="ChEBI" id="CHEBI:18420"/>
        <label>1</label>
        <note>catalytic</note>
    </ligand>
</feature>
<evidence type="ECO:0000313" key="10">
    <source>
        <dbReference type="Proteomes" id="UP000549009"/>
    </source>
</evidence>
<dbReference type="InterPro" id="IPR020583">
    <property type="entry name" value="Inositol_monoP_metal-BS"/>
</dbReference>
<dbReference type="Pfam" id="PF00459">
    <property type="entry name" value="Inositol_P"/>
    <property type="match status" value="1"/>
</dbReference>
<dbReference type="GO" id="GO:0007165">
    <property type="term" value="P:signal transduction"/>
    <property type="evidence" value="ECO:0007669"/>
    <property type="project" value="TreeGrafter"/>
</dbReference>
<dbReference type="Gene3D" id="3.30.540.10">
    <property type="entry name" value="Fructose-1,6-Bisphosphatase, subunit A, domain 1"/>
    <property type="match status" value="1"/>
</dbReference>
<feature type="binding site" evidence="7">
    <location>
        <position position="85"/>
    </location>
    <ligand>
        <name>Mg(2+)</name>
        <dbReference type="ChEBI" id="CHEBI:18420"/>
        <label>1</label>
        <note>catalytic</note>
    </ligand>
</feature>
<dbReference type="AlphaFoldDB" id="A0A7W8B2U3"/>
<accession>A0A7W8B2U3</accession>
<dbReference type="EMBL" id="JACHJD010000022">
    <property type="protein sequence ID" value="MBB5108962.1"/>
    <property type="molecule type" value="Genomic_DNA"/>
</dbReference>
<sequence>MNLDLPSLLDLARSVADQAEQQLRTLAPGQITAKGDRGMVTDVDLAIERQARETLLHQAPGIGFFGEEEGGSTDAETYWIIDPVDGTANFIRDLPLCGISLALVHHGVPVLGVIRLPLLNRAYWAADNLGAWRDGRRIRASDATTLPEAMIAIGDYGTGPDGPERNRVALSIQAHLAEQAQRVRMFGSAAVDLALVADGSIDACITLGNHDWDMAAGTVIAREAGAVVMDTDGSPHTPASVTTIATAPGLRDAVLGILRTTTTGTRYMTGARQSEAAMRRVLSPEPADTA</sequence>
<evidence type="ECO:0000256" key="6">
    <source>
        <dbReference type="ARBA" id="ARBA00022842"/>
    </source>
</evidence>
<protein>
    <recommendedName>
        <fullName evidence="8">Inositol-1-monophosphatase</fullName>
        <ecNumber evidence="8">3.1.3.25</ecNumber>
    </recommendedName>
</protein>
<evidence type="ECO:0000256" key="2">
    <source>
        <dbReference type="ARBA" id="ARBA00001946"/>
    </source>
</evidence>
<keyword evidence="4 7" id="KW-0479">Metal-binding</keyword>
<dbReference type="InterPro" id="IPR000760">
    <property type="entry name" value="Inositol_monophosphatase-like"/>
</dbReference>
<dbReference type="PRINTS" id="PR00377">
    <property type="entry name" value="IMPHPHTASES"/>
</dbReference>
<evidence type="ECO:0000256" key="5">
    <source>
        <dbReference type="ARBA" id="ARBA00022801"/>
    </source>
</evidence>
<keyword evidence="5 8" id="KW-0378">Hydrolase</keyword>
<comment type="similarity">
    <text evidence="3 8">Belongs to the inositol monophosphatase superfamily.</text>
</comment>
<comment type="cofactor">
    <cofactor evidence="2 7 8">
        <name>Mg(2+)</name>
        <dbReference type="ChEBI" id="CHEBI:18420"/>
    </cofactor>
</comment>
<evidence type="ECO:0000256" key="3">
    <source>
        <dbReference type="ARBA" id="ARBA00009759"/>
    </source>
</evidence>
<dbReference type="GO" id="GO:0008934">
    <property type="term" value="F:inositol monophosphate 1-phosphatase activity"/>
    <property type="evidence" value="ECO:0007669"/>
    <property type="project" value="InterPro"/>
</dbReference>
<dbReference type="GO" id="GO:0046854">
    <property type="term" value="P:phosphatidylinositol phosphate biosynthetic process"/>
    <property type="evidence" value="ECO:0007669"/>
    <property type="project" value="InterPro"/>
</dbReference>
<comment type="caution">
    <text evidence="9">The sequence shown here is derived from an EMBL/GenBank/DDBJ whole genome shotgun (WGS) entry which is preliminary data.</text>
</comment>
<name>A0A7W8B2U3_STRST</name>
<reference evidence="9 10" key="1">
    <citation type="submission" date="2020-08" db="EMBL/GenBank/DDBJ databases">
        <title>Genomic Encyclopedia of Type Strains, Phase III (KMG-III): the genomes of soil and plant-associated and newly described type strains.</title>
        <authorList>
            <person name="Whitman W."/>
        </authorList>
    </citation>
    <scope>NUCLEOTIDE SEQUENCE [LARGE SCALE GENOMIC DNA]</scope>
    <source>
        <strain evidence="9 10">CECT 3146</strain>
    </source>
</reference>
<evidence type="ECO:0000256" key="8">
    <source>
        <dbReference type="RuleBase" id="RU364068"/>
    </source>
</evidence>
<gene>
    <name evidence="9" type="ORF">FHS40_008088</name>
</gene>
<dbReference type="PROSITE" id="PS00629">
    <property type="entry name" value="IMP_1"/>
    <property type="match status" value="1"/>
</dbReference>
<feature type="binding site" evidence="7">
    <location>
        <position position="67"/>
    </location>
    <ligand>
        <name>Mg(2+)</name>
        <dbReference type="ChEBI" id="CHEBI:18420"/>
        <label>1</label>
        <note>catalytic</note>
    </ligand>
</feature>
<dbReference type="Gene3D" id="3.40.190.80">
    <property type="match status" value="1"/>
</dbReference>
<dbReference type="InterPro" id="IPR020550">
    <property type="entry name" value="Inositol_monophosphatase_CS"/>
</dbReference>
<dbReference type="PANTHER" id="PTHR20854">
    <property type="entry name" value="INOSITOL MONOPHOSPHATASE"/>
    <property type="match status" value="1"/>
</dbReference>